<dbReference type="PANTHER" id="PTHR35675:SF1">
    <property type="entry name" value="RIKEN CDNA 2810459M11 GENE"/>
    <property type="match status" value="1"/>
</dbReference>
<accession>A0A6P3WG33</accession>
<dbReference type="Proteomes" id="UP000515152">
    <property type="component" value="Chromosome 10"/>
</dbReference>
<gene>
    <name evidence="2" type="primary">LOC105913211</name>
</gene>
<dbReference type="RefSeq" id="XP_012697707.2">
    <property type="nucleotide sequence ID" value="XM_012842253.3"/>
</dbReference>
<keyword evidence="1" id="KW-1185">Reference proteome</keyword>
<dbReference type="KEGG" id="char:105913211"/>
<dbReference type="AlphaFoldDB" id="A0A6P3WG33"/>
<dbReference type="PANTHER" id="PTHR35675">
    <property type="entry name" value="HYPOTHETICAL PROTEIN LOC100362216"/>
    <property type="match status" value="1"/>
</dbReference>
<proteinExistence type="predicted"/>
<dbReference type="GeneID" id="105913211"/>
<organism evidence="1 2">
    <name type="scientific">Clupea harengus</name>
    <name type="common">Atlantic herring</name>
    <dbReference type="NCBI Taxonomy" id="7950"/>
    <lineage>
        <taxon>Eukaryota</taxon>
        <taxon>Metazoa</taxon>
        <taxon>Chordata</taxon>
        <taxon>Craniata</taxon>
        <taxon>Vertebrata</taxon>
        <taxon>Euteleostomi</taxon>
        <taxon>Actinopterygii</taxon>
        <taxon>Neopterygii</taxon>
        <taxon>Teleostei</taxon>
        <taxon>Clupei</taxon>
        <taxon>Clupeiformes</taxon>
        <taxon>Clupeoidei</taxon>
        <taxon>Clupeidae</taxon>
        <taxon>Clupea</taxon>
    </lineage>
</organism>
<evidence type="ECO:0000313" key="2">
    <source>
        <dbReference type="RefSeq" id="XP_012697707.2"/>
    </source>
</evidence>
<dbReference type="OrthoDB" id="9908060at2759"/>
<reference evidence="2" key="1">
    <citation type="submission" date="2025-08" db="UniProtKB">
        <authorList>
            <consortium name="RefSeq"/>
        </authorList>
    </citation>
    <scope>IDENTIFICATION</scope>
</reference>
<protein>
    <submittedName>
        <fullName evidence="2">Uncharacterized protein LOC105913211</fullName>
    </submittedName>
</protein>
<sequence length="313" mass="34775">MAAPGATQGDEQEKHEDEFQQMVRRIGGREKIYVVGEACKSDDDQRNSLQTFIDEMFSSDCKHSPDSVSMTLNDNIRPNTEHQTESTLNDVADIRDIVLATQDKTAPTMDEHGLGLNGDVHRTIRSSRNATGADRLIDSAMIIFIFKYEYISSNCNHVCIKEIMKDVRARTKHSPVYPAVIGLVHSIDETSGSLKSVEVLERLLRSVFRKHSSESIWAGLFIPNTGEKMLAIKKHASHAVHSSLSSDNVRRTNNSLWSLKCSSWWAHRRRSRGQHSSTSRSAMETVEGIPLKSSLAARGHQGDFANGIGSSGI</sequence>
<name>A0A6P3WG33_CLUHA</name>
<evidence type="ECO:0000313" key="1">
    <source>
        <dbReference type="Proteomes" id="UP000515152"/>
    </source>
</evidence>